<dbReference type="PROSITE" id="PS50893">
    <property type="entry name" value="ABC_TRANSPORTER_2"/>
    <property type="match status" value="1"/>
</dbReference>
<protein>
    <submittedName>
        <fullName evidence="8">Cytochrome c bioproteinis ATP-binding export protein CcmA</fullName>
        <ecNumber evidence="8">3.6.3.-</ecNumber>
    </submittedName>
</protein>
<accession>A0A2S2E0X7</accession>
<dbReference type="GO" id="GO:0016887">
    <property type="term" value="F:ATP hydrolysis activity"/>
    <property type="evidence" value="ECO:0007669"/>
    <property type="project" value="InterPro"/>
</dbReference>
<dbReference type="SUPFAM" id="SSF52540">
    <property type="entry name" value="P-loop containing nucleoside triphosphate hydrolases"/>
    <property type="match status" value="1"/>
</dbReference>
<evidence type="ECO:0000313" key="8">
    <source>
        <dbReference type="EMBL" id="AWL11305.1"/>
    </source>
</evidence>
<proteinExistence type="predicted"/>
<evidence type="ECO:0000313" key="9">
    <source>
        <dbReference type="Proteomes" id="UP000245728"/>
    </source>
</evidence>
<dbReference type="NCBIfam" id="NF010061">
    <property type="entry name" value="PRK13538.1"/>
    <property type="match status" value="1"/>
</dbReference>
<dbReference type="KEGG" id="salh:HMF8227_00809"/>
<dbReference type="NCBIfam" id="TIGR01189">
    <property type="entry name" value="ccmA"/>
    <property type="match status" value="1"/>
</dbReference>
<evidence type="ECO:0000256" key="3">
    <source>
        <dbReference type="ARBA" id="ARBA00022748"/>
    </source>
</evidence>
<dbReference type="AlphaFoldDB" id="A0A2S2E0X7"/>
<keyword evidence="1" id="KW-0813">Transport</keyword>
<keyword evidence="6" id="KW-0472">Membrane</keyword>
<dbReference type="GO" id="GO:0022857">
    <property type="term" value="F:transmembrane transporter activity"/>
    <property type="evidence" value="ECO:0007669"/>
    <property type="project" value="InterPro"/>
</dbReference>
<dbReference type="InterPro" id="IPR027417">
    <property type="entry name" value="P-loop_NTPase"/>
</dbReference>
<dbReference type="EMBL" id="CP029347">
    <property type="protein sequence ID" value="AWL11305.1"/>
    <property type="molecule type" value="Genomic_DNA"/>
</dbReference>
<dbReference type="InterPro" id="IPR003593">
    <property type="entry name" value="AAA+_ATPase"/>
</dbReference>
<dbReference type="GO" id="GO:0017004">
    <property type="term" value="P:cytochrome complex assembly"/>
    <property type="evidence" value="ECO:0007669"/>
    <property type="project" value="UniProtKB-KW"/>
</dbReference>
<dbReference type="InterPro" id="IPR005895">
    <property type="entry name" value="ABC_transptr_haem_export_CcmA"/>
</dbReference>
<keyword evidence="8" id="KW-0378">Hydrolase</keyword>
<dbReference type="InterPro" id="IPR003439">
    <property type="entry name" value="ABC_transporter-like_ATP-bd"/>
</dbReference>
<evidence type="ECO:0000256" key="2">
    <source>
        <dbReference type="ARBA" id="ARBA00022741"/>
    </source>
</evidence>
<dbReference type="GO" id="GO:0005524">
    <property type="term" value="F:ATP binding"/>
    <property type="evidence" value="ECO:0007669"/>
    <property type="project" value="UniProtKB-KW"/>
</dbReference>
<dbReference type="PROSITE" id="PS00211">
    <property type="entry name" value="ABC_TRANSPORTER_1"/>
    <property type="match status" value="1"/>
</dbReference>
<keyword evidence="9" id="KW-1185">Reference proteome</keyword>
<keyword evidence="2" id="KW-0547">Nucleotide-binding</keyword>
<dbReference type="PANTHER" id="PTHR43499:SF1">
    <property type="entry name" value="ABC TRANSPORTER I FAMILY MEMBER 1"/>
    <property type="match status" value="1"/>
</dbReference>
<evidence type="ECO:0000259" key="7">
    <source>
        <dbReference type="PROSITE" id="PS50893"/>
    </source>
</evidence>
<dbReference type="SMART" id="SM00382">
    <property type="entry name" value="AAA"/>
    <property type="match status" value="1"/>
</dbReference>
<dbReference type="Proteomes" id="UP000245728">
    <property type="component" value="Chromosome"/>
</dbReference>
<dbReference type="Gene3D" id="3.40.50.300">
    <property type="entry name" value="P-loop containing nucleotide triphosphate hydrolases"/>
    <property type="match status" value="1"/>
</dbReference>
<gene>
    <name evidence="8" type="primary">lptB</name>
    <name evidence="8" type="ORF">HMF8227_00809</name>
</gene>
<evidence type="ECO:0000256" key="5">
    <source>
        <dbReference type="ARBA" id="ARBA00022967"/>
    </source>
</evidence>
<name>A0A2S2E0X7_9ALTE</name>
<evidence type="ECO:0000256" key="4">
    <source>
        <dbReference type="ARBA" id="ARBA00022840"/>
    </source>
</evidence>
<keyword evidence="4 8" id="KW-0067">ATP-binding</keyword>
<evidence type="ECO:0000256" key="6">
    <source>
        <dbReference type="ARBA" id="ARBA00023136"/>
    </source>
</evidence>
<dbReference type="EC" id="3.6.3.-" evidence="8"/>
<evidence type="ECO:0000256" key="1">
    <source>
        <dbReference type="ARBA" id="ARBA00022448"/>
    </source>
</evidence>
<keyword evidence="3" id="KW-0201">Cytochrome c-type biogenesis</keyword>
<dbReference type="PANTHER" id="PTHR43499">
    <property type="entry name" value="ABC TRANSPORTER I FAMILY MEMBER 1"/>
    <property type="match status" value="1"/>
</dbReference>
<dbReference type="RefSeq" id="WP_109338966.1">
    <property type="nucleotide sequence ID" value="NZ_CP029347.1"/>
</dbReference>
<dbReference type="Pfam" id="PF00005">
    <property type="entry name" value="ABC_tran"/>
    <property type="match status" value="1"/>
</dbReference>
<keyword evidence="5" id="KW-1278">Translocase</keyword>
<organism evidence="8 9">
    <name type="scientific">Saliniradius amylolyticus</name>
    <dbReference type="NCBI Taxonomy" id="2183582"/>
    <lineage>
        <taxon>Bacteria</taxon>
        <taxon>Pseudomonadati</taxon>
        <taxon>Pseudomonadota</taxon>
        <taxon>Gammaproteobacteria</taxon>
        <taxon>Alteromonadales</taxon>
        <taxon>Alteromonadaceae</taxon>
        <taxon>Saliniradius</taxon>
    </lineage>
</organism>
<sequence length="207" mass="22965">MASLSADNLACVKRDRVLFEGLSLRLQPGQILQIAGVNGAGKTSLLRILAGLSMPESGRVCWNDSPIDDDPCGFHQSLIYIGHKPGVNRLCSAQQNLEQWCRIHEVAHEQHILPVIDRLGLVGLEDLPAGQLSAGQQRRIALARLWLKSAPLWVLDEPFTALDRNAIALVERRMQQHLEHGGMIAVTSHQPLSLSHSLERLELEYQL</sequence>
<reference evidence="8 9" key="1">
    <citation type="submission" date="2018-05" db="EMBL/GenBank/DDBJ databases">
        <title>Salinimonas sp. HMF8227 Genome sequencing and assembly.</title>
        <authorList>
            <person name="Kang H."/>
            <person name="Kang J."/>
            <person name="Cha I."/>
            <person name="Kim H."/>
            <person name="Joh K."/>
        </authorList>
    </citation>
    <scope>NUCLEOTIDE SEQUENCE [LARGE SCALE GENOMIC DNA]</scope>
    <source>
        <strain evidence="8 9">HMF8227</strain>
    </source>
</reference>
<dbReference type="OrthoDB" id="9800654at2"/>
<feature type="domain" description="ABC transporter" evidence="7">
    <location>
        <begin position="4"/>
        <end position="207"/>
    </location>
</feature>
<dbReference type="InterPro" id="IPR017871">
    <property type="entry name" value="ABC_transporter-like_CS"/>
</dbReference>